<dbReference type="EMBL" id="JAVLSJ010000001">
    <property type="protein sequence ID" value="MDR9847004.1"/>
    <property type="molecule type" value="Genomic_DNA"/>
</dbReference>
<gene>
    <name evidence="1" type="ORF">RI048_02140</name>
</gene>
<evidence type="ECO:0000313" key="1">
    <source>
        <dbReference type="EMBL" id="MDR9847004.1"/>
    </source>
</evidence>
<dbReference type="Proteomes" id="UP001246576">
    <property type="component" value="Unassembled WGS sequence"/>
</dbReference>
<comment type="caution">
    <text evidence="1">The sequence shown here is derived from an EMBL/GenBank/DDBJ whole genome shotgun (WGS) entry which is preliminary data.</text>
</comment>
<name>A0ABU2EFT8_9BURK</name>
<accession>A0ABU2EFT8</accession>
<evidence type="ECO:0000313" key="2">
    <source>
        <dbReference type="Proteomes" id="UP001246576"/>
    </source>
</evidence>
<sequence>MLYVRKYFATGSPTDPLMEIEYSPTRLLITYDKVPLSLDFAALKDRSDWGDFTHYIVTGDLPTAIVNSPLANPFGIISYFPLTALNKGKTPNYVSGLVGRSLLAHVFVPHAGVSSFEECNVMVATTGSVKSNVPFLEIENSRADWTIPKYDMKITGPAKLSTGQTGTFNLQFLGFDGKPAKAPALVYVETTAGYLPLARVQLDENGQGSFKVRADLIDPGTTFKVKVGFKYFSGLAETVVEVTP</sequence>
<keyword evidence="2" id="KW-1185">Reference proteome</keyword>
<reference evidence="1" key="1">
    <citation type="submission" date="2023-09" db="EMBL/GenBank/DDBJ databases">
        <title>Description of first Herbaspirillum huttiense subsp. nephrolepsisexaltata and Herbaspirillum huttiense subsp. lycopersicon.</title>
        <authorList>
            <person name="Poudel M."/>
            <person name="Sharma A."/>
            <person name="Goss E."/>
            <person name="Tapia J.H."/>
            <person name="Harmon C.M."/>
            <person name="Jones J.B."/>
        </authorList>
    </citation>
    <scope>NUCLEOTIDE SEQUENCE</scope>
    <source>
        <strain evidence="1">SE1</strain>
    </source>
</reference>
<evidence type="ECO:0008006" key="3">
    <source>
        <dbReference type="Google" id="ProtNLM"/>
    </source>
</evidence>
<dbReference type="RefSeq" id="WP_310839426.1">
    <property type="nucleotide sequence ID" value="NZ_JAVLSJ010000001.1"/>
</dbReference>
<proteinExistence type="predicted"/>
<protein>
    <recommendedName>
        <fullName evidence="3">Ig-like domain-containing protein</fullName>
    </recommendedName>
</protein>
<organism evidence="1 2">
    <name type="scientific">Herbaspirillum huttiense subsp. lycopersici</name>
    <dbReference type="NCBI Taxonomy" id="3074428"/>
    <lineage>
        <taxon>Bacteria</taxon>
        <taxon>Pseudomonadati</taxon>
        <taxon>Pseudomonadota</taxon>
        <taxon>Betaproteobacteria</taxon>
        <taxon>Burkholderiales</taxon>
        <taxon>Oxalobacteraceae</taxon>
        <taxon>Herbaspirillum</taxon>
    </lineage>
</organism>